<dbReference type="Proteomes" id="UP000314294">
    <property type="component" value="Unassembled WGS sequence"/>
</dbReference>
<reference evidence="1 2" key="1">
    <citation type="submission" date="2019-03" db="EMBL/GenBank/DDBJ databases">
        <title>First draft genome of Liparis tanakae, snailfish: a comprehensive survey of snailfish specific genes.</title>
        <authorList>
            <person name="Kim W."/>
            <person name="Song I."/>
            <person name="Jeong J.-H."/>
            <person name="Kim D."/>
            <person name="Kim S."/>
            <person name="Ryu S."/>
            <person name="Song J.Y."/>
            <person name="Lee S.K."/>
        </authorList>
    </citation>
    <scope>NUCLEOTIDE SEQUENCE [LARGE SCALE GENOMIC DNA]</scope>
    <source>
        <tissue evidence="1">Muscle</tissue>
    </source>
</reference>
<evidence type="ECO:0000313" key="1">
    <source>
        <dbReference type="EMBL" id="TNN80340.1"/>
    </source>
</evidence>
<gene>
    <name evidence="1" type="ORF">EYF80_009364</name>
</gene>
<comment type="caution">
    <text evidence="1">The sequence shown here is derived from an EMBL/GenBank/DDBJ whole genome shotgun (WGS) entry which is preliminary data.</text>
</comment>
<evidence type="ECO:0000313" key="2">
    <source>
        <dbReference type="Proteomes" id="UP000314294"/>
    </source>
</evidence>
<dbReference type="EMBL" id="SRLO01000055">
    <property type="protein sequence ID" value="TNN80340.1"/>
    <property type="molecule type" value="Genomic_DNA"/>
</dbReference>
<proteinExistence type="predicted"/>
<sequence>MEMSLSFSVSSPGEVLYVHQHGILLHVEFIPNQQQLHELLIQSWRSATGDFLRFCFSTSTCILAMGLAIARASFASVCSFFCRLRKSMSSRDSESSSVVSLSE</sequence>
<name>A0A4Z2IQS2_9TELE</name>
<protein>
    <submittedName>
        <fullName evidence="1">Uncharacterized protein</fullName>
    </submittedName>
</protein>
<organism evidence="1 2">
    <name type="scientific">Liparis tanakae</name>
    <name type="common">Tanaka's snailfish</name>
    <dbReference type="NCBI Taxonomy" id="230148"/>
    <lineage>
        <taxon>Eukaryota</taxon>
        <taxon>Metazoa</taxon>
        <taxon>Chordata</taxon>
        <taxon>Craniata</taxon>
        <taxon>Vertebrata</taxon>
        <taxon>Euteleostomi</taxon>
        <taxon>Actinopterygii</taxon>
        <taxon>Neopterygii</taxon>
        <taxon>Teleostei</taxon>
        <taxon>Neoteleostei</taxon>
        <taxon>Acanthomorphata</taxon>
        <taxon>Eupercaria</taxon>
        <taxon>Perciformes</taxon>
        <taxon>Cottioidei</taxon>
        <taxon>Cottales</taxon>
        <taxon>Liparidae</taxon>
        <taxon>Liparis</taxon>
    </lineage>
</organism>
<dbReference type="AlphaFoldDB" id="A0A4Z2IQS2"/>
<keyword evidence="2" id="KW-1185">Reference proteome</keyword>
<accession>A0A4Z2IQS2</accession>